<evidence type="ECO:0000313" key="3">
    <source>
        <dbReference type="Proteomes" id="UP001488805"/>
    </source>
</evidence>
<proteinExistence type="predicted"/>
<protein>
    <submittedName>
        <fullName evidence="2">Uncharacterized protein</fullName>
    </submittedName>
</protein>
<keyword evidence="3" id="KW-1185">Reference proteome</keyword>
<evidence type="ECO:0000256" key="1">
    <source>
        <dbReference type="SAM" id="MobiDB-lite"/>
    </source>
</evidence>
<feature type="compositionally biased region" description="Basic and acidic residues" evidence="1">
    <location>
        <begin position="15"/>
        <end position="28"/>
    </location>
</feature>
<reference evidence="2 3" key="1">
    <citation type="journal article" date="2024" name="Genome Biol. Evol.">
        <title>Chromosome-level genome assembly of the viviparous eelpout Zoarces viviparus.</title>
        <authorList>
            <person name="Fuhrmann N."/>
            <person name="Brasseur M.V."/>
            <person name="Bakowski C.E."/>
            <person name="Podsiadlowski L."/>
            <person name="Prost S."/>
            <person name="Krehenwinkel H."/>
            <person name="Mayer C."/>
        </authorList>
    </citation>
    <scope>NUCLEOTIDE SEQUENCE [LARGE SCALE GENOMIC DNA]</scope>
    <source>
        <strain evidence="2">NO-MEL_2022_Ind0_liver</strain>
    </source>
</reference>
<accession>A0AAW1EXR5</accession>
<dbReference type="AlphaFoldDB" id="A0AAW1EXR5"/>
<name>A0AAW1EXR5_ZOAVI</name>
<evidence type="ECO:0000313" key="2">
    <source>
        <dbReference type="EMBL" id="KAK9527017.1"/>
    </source>
</evidence>
<sequence length="84" mass="9386">MRLDTWTSHHPPTSPHHELFTRARHGDESTQGGGISKQKQGRGAVRGCALRGAPGARLYSSKNYLFKSATYRRKNRNDTVSCEC</sequence>
<dbReference type="EMBL" id="JBCEZU010000123">
    <property type="protein sequence ID" value="KAK9527017.1"/>
    <property type="molecule type" value="Genomic_DNA"/>
</dbReference>
<gene>
    <name evidence="2" type="ORF">VZT92_015683</name>
</gene>
<dbReference type="Proteomes" id="UP001488805">
    <property type="component" value="Unassembled WGS sequence"/>
</dbReference>
<feature type="region of interest" description="Disordered" evidence="1">
    <location>
        <begin position="1"/>
        <end position="45"/>
    </location>
</feature>
<comment type="caution">
    <text evidence="2">The sequence shown here is derived from an EMBL/GenBank/DDBJ whole genome shotgun (WGS) entry which is preliminary data.</text>
</comment>
<organism evidence="2 3">
    <name type="scientific">Zoarces viviparus</name>
    <name type="common">Viviparous eelpout</name>
    <name type="synonym">Blennius viviparus</name>
    <dbReference type="NCBI Taxonomy" id="48416"/>
    <lineage>
        <taxon>Eukaryota</taxon>
        <taxon>Metazoa</taxon>
        <taxon>Chordata</taxon>
        <taxon>Craniata</taxon>
        <taxon>Vertebrata</taxon>
        <taxon>Euteleostomi</taxon>
        <taxon>Actinopterygii</taxon>
        <taxon>Neopterygii</taxon>
        <taxon>Teleostei</taxon>
        <taxon>Neoteleostei</taxon>
        <taxon>Acanthomorphata</taxon>
        <taxon>Eupercaria</taxon>
        <taxon>Perciformes</taxon>
        <taxon>Cottioidei</taxon>
        <taxon>Zoarcales</taxon>
        <taxon>Zoarcidae</taxon>
        <taxon>Zoarcinae</taxon>
        <taxon>Zoarces</taxon>
    </lineage>
</organism>